<evidence type="ECO:0000313" key="1">
    <source>
        <dbReference type="EMBL" id="KAF2604414.1"/>
    </source>
</evidence>
<proteinExistence type="predicted"/>
<gene>
    <name evidence="1" type="ORF">F2Q70_00025740</name>
</gene>
<name>A0A8S9LAL9_BRACR</name>
<sequence>MENMKMKVAITFKGSNYLVWSRLVKTTIGSKGLWSHITTGEAPKLITQEEDQEGVSVDAVEKTSEGEVREVGDGKSLVAYTGGSSSNDYIRRSDMDTLIKMLKENDLIGLKVYSRV</sequence>
<accession>A0A8S9LAL9</accession>
<reference evidence="1" key="1">
    <citation type="submission" date="2019-12" db="EMBL/GenBank/DDBJ databases">
        <title>Genome sequencing and annotation of Brassica cretica.</title>
        <authorList>
            <person name="Studholme D.J."/>
            <person name="Sarris P.F."/>
        </authorList>
    </citation>
    <scope>NUCLEOTIDE SEQUENCE</scope>
    <source>
        <strain evidence="1">PFS-102/07</strain>
        <tissue evidence="1">Leaf</tissue>
    </source>
</reference>
<protein>
    <submittedName>
        <fullName evidence="1">Uncharacterized protein</fullName>
    </submittedName>
</protein>
<dbReference type="EMBL" id="QGKY02000094">
    <property type="protein sequence ID" value="KAF2604414.1"/>
    <property type="molecule type" value="Genomic_DNA"/>
</dbReference>
<dbReference type="AlphaFoldDB" id="A0A8S9LAL9"/>
<comment type="caution">
    <text evidence="1">The sequence shown here is derived from an EMBL/GenBank/DDBJ whole genome shotgun (WGS) entry which is preliminary data.</text>
</comment>
<organism evidence="1">
    <name type="scientific">Brassica cretica</name>
    <name type="common">Mustard</name>
    <dbReference type="NCBI Taxonomy" id="69181"/>
    <lineage>
        <taxon>Eukaryota</taxon>
        <taxon>Viridiplantae</taxon>
        <taxon>Streptophyta</taxon>
        <taxon>Embryophyta</taxon>
        <taxon>Tracheophyta</taxon>
        <taxon>Spermatophyta</taxon>
        <taxon>Magnoliopsida</taxon>
        <taxon>eudicotyledons</taxon>
        <taxon>Gunneridae</taxon>
        <taxon>Pentapetalae</taxon>
        <taxon>rosids</taxon>
        <taxon>malvids</taxon>
        <taxon>Brassicales</taxon>
        <taxon>Brassicaceae</taxon>
        <taxon>Brassiceae</taxon>
        <taxon>Brassica</taxon>
    </lineage>
</organism>